<proteinExistence type="predicted"/>
<dbReference type="InParanoid" id="A0EHC5"/>
<dbReference type="eggNOG" id="ENOG502SNWJ">
    <property type="taxonomic scope" value="Eukaryota"/>
</dbReference>
<evidence type="ECO:0000313" key="2">
    <source>
        <dbReference type="EMBL" id="CAK94716.1"/>
    </source>
</evidence>
<protein>
    <recommendedName>
        <fullName evidence="4">Transmembrane protein</fullName>
    </recommendedName>
</protein>
<dbReference type="KEGG" id="ptm:GSPATT00027040001"/>
<dbReference type="OrthoDB" id="282803at2759"/>
<gene>
    <name evidence="2" type="ORF">GSPATT00027040001</name>
</gene>
<dbReference type="GeneID" id="5047874"/>
<organism evidence="2 3">
    <name type="scientific">Paramecium tetraurelia</name>
    <dbReference type="NCBI Taxonomy" id="5888"/>
    <lineage>
        <taxon>Eukaryota</taxon>
        <taxon>Sar</taxon>
        <taxon>Alveolata</taxon>
        <taxon>Ciliophora</taxon>
        <taxon>Intramacronucleata</taxon>
        <taxon>Oligohymenophorea</taxon>
        <taxon>Peniculida</taxon>
        <taxon>Parameciidae</taxon>
        <taxon>Paramecium</taxon>
    </lineage>
</organism>
<keyword evidence="1" id="KW-1133">Transmembrane helix</keyword>
<accession>A0EHC5</accession>
<keyword evidence="1" id="KW-0472">Membrane</keyword>
<name>A0EHC5_PARTE</name>
<feature type="transmembrane region" description="Helical" evidence="1">
    <location>
        <begin position="103"/>
        <end position="123"/>
    </location>
</feature>
<dbReference type="RefSeq" id="XP_001462089.1">
    <property type="nucleotide sequence ID" value="XM_001462052.1"/>
</dbReference>
<dbReference type="STRING" id="5888.A0EHC5"/>
<dbReference type="OMA" id="NISILMY"/>
<evidence type="ECO:0008006" key="4">
    <source>
        <dbReference type="Google" id="ProtNLM"/>
    </source>
</evidence>
<dbReference type="HOGENOM" id="CLU_104406_0_0_1"/>
<keyword evidence="3" id="KW-1185">Reference proteome</keyword>
<dbReference type="Proteomes" id="UP000000600">
    <property type="component" value="Unassembled WGS sequence"/>
</dbReference>
<dbReference type="EMBL" id="CT868679">
    <property type="protein sequence ID" value="CAK94716.1"/>
    <property type="molecule type" value="Genomic_DNA"/>
</dbReference>
<evidence type="ECO:0000256" key="1">
    <source>
        <dbReference type="SAM" id="Phobius"/>
    </source>
</evidence>
<keyword evidence="1" id="KW-0812">Transmembrane</keyword>
<evidence type="ECO:0000313" key="3">
    <source>
        <dbReference type="Proteomes" id="UP000000600"/>
    </source>
</evidence>
<sequence length="232" mass="27880">MNIKQINYPFIFPLVFRQNSKNTCKAVTQIERYYFLMFDINDVINKIIIYFGMWYKNFSKQSWNLRVWRKANILFNQDDIGMFKTKGVLRWKDTVFRMARSEACLRGFNFFFFAGMIGSFIWVKSNYYDPKYVAPKKVESEKELERLDAEADKILFKNRLEAYSRPHRSLEDLIAFLSGSKTFDQFADFISYEEAMNNSMDQQNGLDSWMDDQDQRMLKYYQRSIGRTPKFD</sequence>
<reference evidence="2 3" key="1">
    <citation type="journal article" date="2006" name="Nature">
        <title>Global trends of whole-genome duplications revealed by the ciliate Paramecium tetraurelia.</title>
        <authorList>
            <consortium name="Genoscope"/>
            <person name="Aury J.-M."/>
            <person name="Jaillon O."/>
            <person name="Duret L."/>
            <person name="Noel B."/>
            <person name="Jubin C."/>
            <person name="Porcel B.M."/>
            <person name="Segurens B."/>
            <person name="Daubin V."/>
            <person name="Anthouard V."/>
            <person name="Aiach N."/>
            <person name="Arnaiz O."/>
            <person name="Billaut A."/>
            <person name="Beisson J."/>
            <person name="Blanc I."/>
            <person name="Bouhouche K."/>
            <person name="Camara F."/>
            <person name="Duharcourt S."/>
            <person name="Guigo R."/>
            <person name="Gogendeau D."/>
            <person name="Katinka M."/>
            <person name="Keller A.-M."/>
            <person name="Kissmehl R."/>
            <person name="Klotz C."/>
            <person name="Koll F."/>
            <person name="Le Moue A."/>
            <person name="Lepere C."/>
            <person name="Malinsky S."/>
            <person name="Nowacki M."/>
            <person name="Nowak J.K."/>
            <person name="Plattner H."/>
            <person name="Poulain J."/>
            <person name="Ruiz F."/>
            <person name="Serrano V."/>
            <person name="Zagulski M."/>
            <person name="Dessen P."/>
            <person name="Betermier M."/>
            <person name="Weissenbach J."/>
            <person name="Scarpelli C."/>
            <person name="Schachter V."/>
            <person name="Sperling L."/>
            <person name="Meyer E."/>
            <person name="Cohen J."/>
            <person name="Wincker P."/>
        </authorList>
    </citation>
    <scope>NUCLEOTIDE SEQUENCE [LARGE SCALE GENOMIC DNA]</scope>
    <source>
        <strain evidence="2 3">Stock d4-2</strain>
    </source>
</reference>
<dbReference type="AlphaFoldDB" id="A0EHC5"/>